<dbReference type="CDD" id="cd06558">
    <property type="entry name" value="crotonase-like"/>
    <property type="match status" value="1"/>
</dbReference>
<keyword evidence="7" id="KW-0576">Peroxisome</keyword>
<dbReference type="FunFam" id="3.90.226.10:FF:000024">
    <property type="entry name" value="Delta3,5-delta2,4-dienoyl-CoA isomerase"/>
    <property type="match status" value="1"/>
</dbReference>
<dbReference type="UniPathway" id="UPA00659"/>
<dbReference type="EMBL" id="FPKR01000012">
    <property type="protein sequence ID" value="SFZ78495.1"/>
    <property type="molecule type" value="Genomic_DNA"/>
</dbReference>
<proteinExistence type="inferred from homology"/>
<comment type="similarity">
    <text evidence="3">Belongs to the enoyl-CoA hydratase/isomerase family.</text>
</comment>
<evidence type="ECO:0000256" key="7">
    <source>
        <dbReference type="ARBA" id="ARBA00023140"/>
    </source>
</evidence>
<comment type="subcellular location">
    <subcellularLocation>
        <location evidence="1">Peroxisome</location>
    </subcellularLocation>
</comment>
<dbReference type="Proteomes" id="UP000186513">
    <property type="component" value="Unassembled WGS sequence"/>
</dbReference>
<dbReference type="AlphaFoldDB" id="A0A1K2HP13"/>
<keyword evidence="8" id="KW-0413">Isomerase</keyword>
<keyword evidence="4" id="KW-0276">Fatty acid metabolism</keyword>
<evidence type="ECO:0000256" key="5">
    <source>
        <dbReference type="ARBA" id="ARBA00022990"/>
    </source>
</evidence>
<evidence type="ECO:0000256" key="1">
    <source>
        <dbReference type="ARBA" id="ARBA00004275"/>
    </source>
</evidence>
<evidence type="ECO:0000256" key="6">
    <source>
        <dbReference type="ARBA" id="ARBA00023098"/>
    </source>
</evidence>
<name>A0A1K2HP13_9NEIS</name>
<dbReference type="PANTHER" id="PTHR43149">
    <property type="entry name" value="ENOYL-COA HYDRATASE"/>
    <property type="match status" value="1"/>
</dbReference>
<keyword evidence="5" id="KW-0007">Acetylation</keyword>
<evidence type="ECO:0000256" key="4">
    <source>
        <dbReference type="ARBA" id="ARBA00022832"/>
    </source>
</evidence>
<dbReference type="NCBIfam" id="NF004794">
    <property type="entry name" value="PRK06142.1"/>
    <property type="match status" value="1"/>
</dbReference>
<dbReference type="GO" id="GO:0006635">
    <property type="term" value="P:fatty acid beta-oxidation"/>
    <property type="evidence" value="ECO:0007669"/>
    <property type="project" value="UniProtKB-UniPathway"/>
</dbReference>
<dbReference type="InterPro" id="IPR014748">
    <property type="entry name" value="Enoyl-CoA_hydra_C"/>
</dbReference>
<accession>A0A1K2HP13</accession>
<dbReference type="Gene3D" id="3.90.226.10">
    <property type="entry name" value="2-enoyl-CoA Hydratase, Chain A, domain 1"/>
    <property type="match status" value="1"/>
</dbReference>
<organism evidence="9 10">
    <name type="scientific">Chitinimonas taiwanensis DSM 18899</name>
    <dbReference type="NCBI Taxonomy" id="1121279"/>
    <lineage>
        <taxon>Bacteria</taxon>
        <taxon>Pseudomonadati</taxon>
        <taxon>Pseudomonadota</taxon>
        <taxon>Betaproteobacteria</taxon>
        <taxon>Neisseriales</taxon>
        <taxon>Chitinibacteraceae</taxon>
        <taxon>Chitinimonas</taxon>
    </lineage>
</organism>
<keyword evidence="10" id="KW-1185">Reference proteome</keyword>
<dbReference type="Gene3D" id="1.10.12.10">
    <property type="entry name" value="Lyase 2-enoyl-coa Hydratase, Chain A, domain 2"/>
    <property type="match status" value="1"/>
</dbReference>
<dbReference type="InterPro" id="IPR029045">
    <property type="entry name" value="ClpP/crotonase-like_dom_sf"/>
</dbReference>
<dbReference type="InterPro" id="IPR001753">
    <property type="entry name" value="Enoyl-CoA_hydra/iso"/>
</dbReference>
<evidence type="ECO:0000256" key="2">
    <source>
        <dbReference type="ARBA" id="ARBA00005005"/>
    </source>
</evidence>
<dbReference type="Pfam" id="PF00378">
    <property type="entry name" value="ECH_1"/>
    <property type="match status" value="1"/>
</dbReference>
<sequence length="273" mass="29689">MSLPSFSTLSLTLENHVAQITLNRPERANAMNEAMWRELHEAMRWLDGEPAARVAVISGNGAHFCAGIDLGMLMAVQGRIQDDCQGRQAEKLRALIIELQDSLSAIEHCRKPVIAAIHGSCVGGGLDLVAACDLRYCSEDAVFCLKEVDLGIVADVGVLQRLPKIIGDGRTRELAFTAREVGGRDAARYGLVSQCLPDRDSLLMEVMSIADDIAAKPPLTVRGIKDNLNFARDHTVAEGLRYVATWNAAMLVSKDLEAAAMAHITKQAPKFRD</sequence>
<keyword evidence="6" id="KW-0443">Lipid metabolism</keyword>
<evidence type="ECO:0000256" key="3">
    <source>
        <dbReference type="ARBA" id="ARBA00005254"/>
    </source>
</evidence>
<evidence type="ECO:0000313" key="9">
    <source>
        <dbReference type="EMBL" id="SFZ78495.1"/>
    </source>
</evidence>
<dbReference type="STRING" id="1121279.SAMN02745887_03020"/>
<gene>
    <name evidence="9" type="ORF">SAMN02745887_03020</name>
</gene>
<reference evidence="9 10" key="1">
    <citation type="submission" date="2016-11" db="EMBL/GenBank/DDBJ databases">
        <authorList>
            <person name="Jaros S."/>
            <person name="Januszkiewicz K."/>
            <person name="Wedrychowicz H."/>
        </authorList>
    </citation>
    <scope>NUCLEOTIDE SEQUENCE [LARGE SCALE GENOMIC DNA]</scope>
    <source>
        <strain evidence="9 10">DSM 18899</strain>
    </source>
</reference>
<evidence type="ECO:0000256" key="8">
    <source>
        <dbReference type="ARBA" id="ARBA00023235"/>
    </source>
</evidence>
<dbReference type="SUPFAM" id="SSF52096">
    <property type="entry name" value="ClpP/crotonase"/>
    <property type="match status" value="1"/>
</dbReference>
<dbReference type="GO" id="GO:0016853">
    <property type="term" value="F:isomerase activity"/>
    <property type="evidence" value="ECO:0007669"/>
    <property type="project" value="UniProtKB-KW"/>
</dbReference>
<comment type="pathway">
    <text evidence="2">Lipid metabolism; fatty acid beta-oxidation.</text>
</comment>
<dbReference type="RefSeq" id="WP_072429502.1">
    <property type="nucleotide sequence ID" value="NZ_FPKR01000012.1"/>
</dbReference>
<protein>
    <submittedName>
        <fullName evidence="9">Enoyl-CoA hydratase</fullName>
    </submittedName>
</protein>
<dbReference type="InterPro" id="IPR045002">
    <property type="entry name" value="Ech1-like"/>
</dbReference>
<dbReference type="GO" id="GO:0005737">
    <property type="term" value="C:cytoplasm"/>
    <property type="evidence" value="ECO:0007669"/>
    <property type="project" value="UniProtKB-ARBA"/>
</dbReference>
<dbReference type="OrthoDB" id="9775794at2"/>
<dbReference type="FunFam" id="1.10.12.10:FF:000004">
    <property type="entry name" value="Delta3,5-delta2,4-dienoyl-CoA isomerase"/>
    <property type="match status" value="1"/>
</dbReference>
<evidence type="ECO:0000313" key="10">
    <source>
        <dbReference type="Proteomes" id="UP000186513"/>
    </source>
</evidence>